<dbReference type="Proteomes" id="UP001595690">
    <property type="component" value="Unassembled WGS sequence"/>
</dbReference>
<dbReference type="EMBL" id="JBHRZI010000018">
    <property type="protein sequence ID" value="MFC3894454.1"/>
    <property type="molecule type" value="Genomic_DNA"/>
</dbReference>
<comment type="caution">
    <text evidence="2">The sequence shown here is derived from an EMBL/GenBank/DDBJ whole genome shotgun (WGS) entry which is preliminary data.</text>
</comment>
<keyword evidence="1" id="KW-0472">Membrane</keyword>
<keyword evidence="1" id="KW-0812">Transmembrane</keyword>
<evidence type="ECO:0008006" key="4">
    <source>
        <dbReference type="Google" id="ProtNLM"/>
    </source>
</evidence>
<accession>A0ABV8BXJ6</accession>
<dbReference type="RefSeq" id="WP_382375859.1">
    <property type="nucleotide sequence ID" value="NZ_JBHRZI010000018.1"/>
</dbReference>
<evidence type="ECO:0000313" key="3">
    <source>
        <dbReference type="Proteomes" id="UP001595690"/>
    </source>
</evidence>
<evidence type="ECO:0000256" key="1">
    <source>
        <dbReference type="SAM" id="Phobius"/>
    </source>
</evidence>
<proteinExistence type="predicted"/>
<reference evidence="3" key="1">
    <citation type="journal article" date="2019" name="Int. J. Syst. Evol. Microbiol.">
        <title>The Global Catalogue of Microorganisms (GCM) 10K type strain sequencing project: providing services to taxonomists for standard genome sequencing and annotation.</title>
        <authorList>
            <consortium name="The Broad Institute Genomics Platform"/>
            <consortium name="The Broad Institute Genome Sequencing Center for Infectious Disease"/>
            <person name="Wu L."/>
            <person name="Ma J."/>
        </authorList>
    </citation>
    <scope>NUCLEOTIDE SEQUENCE [LARGE SCALE GENOMIC DNA]</scope>
    <source>
        <strain evidence="3">CGMCC 4.7405</strain>
    </source>
</reference>
<gene>
    <name evidence="2" type="ORF">ACFOWZ_23490</name>
</gene>
<sequence length="225" mass="24984">MTTRIAAIASARRVTSYLRTTTGTDPTTGKPTLTWWFDQAALDAEAATDGWYALLTNLPDSVTTGEILIRYKGQEVVKRRYSAFKGPLAVAPMFFKNNRRITALMTVICLALLIFCLIERRVRLAIAPSDRPRRSLHRTTGQPTGRPSFDALARLRLIPTDNHPELINPSVRNAQLALVATVGRFPTREGSVTVCVWERSQKPKGSPCQGCRACSPPCLSARWCR</sequence>
<feature type="transmembrane region" description="Helical" evidence="1">
    <location>
        <begin position="101"/>
        <end position="118"/>
    </location>
</feature>
<protein>
    <recommendedName>
        <fullName evidence="4">Transposase DDE domain-containing protein</fullName>
    </recommendedName>
</protein>
<organism evidence="2 3">
    <name type="scientific">Lentzea rhizosphaerae</name>
    <dbReference type="NCBI Taxonomy" id="2041025"/>
    <lineage>
        <taxon>Bacteria</taxon>
        <taxon>Bacillati</taxon>
        <taxon>Actinomycetota</taxon>
        <taxon>Actinomycetes</taxon>
        <taxon>Pseudonocardiales</taxon>
        <taxon>Pseudonocardiaceae</taxon>
        <taxon>Lentzea</taxon>
    </lineage>
</organism>
<keyword evidence="3" id="KW-1185">Reference proteome</keyword>
<evidence type="ECO:0000313" key="2">
    <source>
        <dbReference type="EMBL" id="MFC3894454.1"/>
    </source>
</evidence>
<keyword evidence="1" id="KW-1133">Transmembrane helix</keyword>
<name>A0ABV8BXJ6_9PSEU</name>